<evidence type="ECO:0000256" key="5">
    <source>
        <dbReference type="ARBA" id="ARBA00022927"/>
    </source>
</evidence>
<evidence type="ECO:0000256" key="3">
    <source>
        <dbReference type="ARBA" id="ARBA00022448"/>
    </source>
</evidence>
<organism evidence="9 10">
    <name type="scientific">Cyclotella atomus</name>
    <dbReference type="NCBI Taxonomy" id="382360"/>
    <lineage>
        <taxon>Eukaryota</taxon>
        <taxon>Sar</taxon>
        <taxon>Stramenopiles</taxon>
        <taxon>Ochrophyta</taxon>
        <taxon>Bacillariophyta</taxon>
        <taxon>Coscinodiscophyceae</taxon>
        <taxon>Thalassiosirophycidae</taxon>
        <taxon>Stephanodiscales</taxon>
        <taxon>Stephanodiscaceae</taxon>
        <taxon>Cyclotella</taxon>
    </lineage>
</organism>
<evidence type="ECO:0000313" key="9">
    <source>
        <dbReference type="EMBL" id="KAL3775188.1"/>
    </source>
</evidence>
<comment type="caution">
    <text evidence="9">The sequence shown here is derived from an EMBL/GenBank/DDBJ whole genome shotgun (WGS) entry which is preliminary data.</text>
</comment>
<dbReference type="GO" id="GO:0015031">
    <property type="term" value="P:protein transport"/>
    <property type="evidence" value="ECO:0007669"/>
    <property type="project" value="UniProtKB-UniRule"/>
</dbReference>
<keyword evidence="5 6" id="KW-0653">Protein transport</keyword>
<dbReference type="GO" id="GO:0000813">
    <property type="term" value="C:ESCRT I complex"/>
    <property type="evidence" value="ECO:0007669"/>
    <property type="project" value="UniProtKB-ARBA"/>
</dbReference>
<proteinExistence type="inferred from homology"/>
<dbReference type="InterPro" id="IPR029012">
    <property type="entry name" value="Helix_hairpin_bin_sf"/>
</dbReference>
<dbReference type="SUPFAM" id="SSF140111">
    <property type="entry name" value="Endosomal sorting complex assembly domain"/>
    <property type="match status" value="1"/>
</dbReference>
<reference evidence="9 10" key="1">
    <citation type="submission" date="2024-10" db="EMBL/GenBank/DDBJ databases">
        <title>Updated reference genomes for cyclostephanoid diatoms.</title>
        <authorList>
            <person name="Roberts W.R."/>
            <person name="Alverson A.J."/>
        </authorList>
    </citation>
    <scope>NUCLEOTIDE SEQUENCE [LARGE SCALE GENOMIC DNA]</scope>
    <source>
        <strain evidence="9 10">AJA010-31</strain>
    </source>
</reference>
<gene>
    <name evidence="9" type="ORF">ACHAWO_003804</name>
</gene>
<protein>
    <recommendedName>
        <fullName evidence="8">VPS37 C-terminal domain-containing protein</fullName>
    </recommendedName>
</protein>
<dbReference type="EMBL" id="JALLPJ020001164">
    <property type="protein sequence ID" value="KAL3775188.1"/>
    <property type="molecule type" value="Genomic_DNA"/>
</dbReference>
<comment type="subcellular location">
    <subcellularLocation>
        <location evidence="1">Endosome</location>
    </subcellularLocation>
</comment>
<keyword evidence="4" id="KW-0967">Endosome</keyword>
<dbReference type="Proteomes" id="UP001530400">
    <property type="component" value="Unassembled WGS sequence"/>
</dbReference>
<dbReference type="PANTHER" id="PTHR13678:SF2">
    <property type="entry name" value="VACUOLAR PROTEIN SORTING-ASSOCIATED PROTEIN 37A"/>
    <property type="match status" value="1"/>
</dbReference>
<accession>A0ABD3NGV6</accession>
<evidence type="ECO:0000256" key="7">
    <source>
        <dbReference type="SAM" id="MobiDB-lite"/>
    </source>
</evidence>
<evidence type="ECO:0000256" key="6">
    <source>
        <dbReference type="PROSITE-ProRule" id="PRU00646"/>
    </source>
</evidence>
<dbReference type="InterPro" id="IPR009851">
    <property type="entry name" value="Mod_r"/>
</dbReference>
<evidence type="ECO:0000259" key="8">
    <source>
        <dbReference type="PROSITE" id="PS51314"/>
    </source>
</evidence>
<dbReference type="InterPro" id="IPR037202">
    <property type="entry name" value="ESCRT_assembly_dom"/>
</dbReference>
<keyword evidence="10" id="KW-1185">Reference proteome</keyword>
<keyword evidence="3 6" id="KW-0813">Transport</keyword>
<sequence>MFSWSKPASVPPSAASSAAGQRRSSSGIGRDVHLSSYLNHPVLKPSTRKVSVDDTIYDTVFQTTSGFALIIRVYLPVHTTAPSFTLHGVRATHDWLDIRMKVIGYSPILSDASWKTSNLRLGDAVYAVIHHFQLNPPTVMEITDVNLKRLQESLNGDAARRIENQSAPPAYQRPNEPMHVSNGRENHRLVQSMGNVSMQQQSPDEVTDEEVHTLIPAIPSSFPQLESMTMSQVKDLLDNESSFEDFIQQTSEVATLNELKQSIMSANVDAAEANLLHREKVERQTAELDSLGDDLQMKLEQFNKLDQERVALTSPPDLNATIKDLNHVKKEAYRQSEAIADDWVESGGDVGDFVKKFMEKRALYHTRAAKAERLSMSM</sequence>
<comment type="similarity">
    <text evidence="2">Belongs to the VPS37 family.</text>
</comment>
<evidence type="ECO:0000313" key="10">
    <source>
        <dbReference type="Proteomes" id="UP001530400"/>
    </source>
</evidence>
<feature type="region of interest" description="Disordered" evidence="7">
    <location>
        <begin position="1"/>
        <end position="28"/>
    </location>
</feature>
<evidence type="ECO:0000256" key="4">
    <source>
        <dbReference type="ARBA" id="ARBA00022753"/>
    </source>
</evidence>
<feature type="domain" description="VPS37 C-terminal" evidence="8">
    <location>
        <begin position="299"/>
        <end position="378"/>
    </location>
</feature>
<dbReference type="PANTHER" id="PTHR13678">
    <property type="entry name" value="VACUOLAR PROTEIN SORTING-ASSOCIATED PROTEIN 37"/>
    <property type="match status" value="1"/>
</dbReference>
<dbReference type="PROSITE" id="PS51314">
    <property type="entry name" value="VPS37_C"/>
    <property type="match status" value="1"/>
</dbReference>
<evidence type="ECO:0000256" key="1">
    <source>
        <dbReference type="ARBA" id="ARBA00004177"/>
    </source>
</evidence>
<dbReference type="Pfam" id="PF07200">
    <property type="entry name" value="Mod_r"/>
    <property type="match status" value="1"/>
</dbReference>
<evidence type="ECO:0000256" key="2">
    <source>
        <dbReference type="ARBA" id="ARBA00007617"/>
    </source>
</evidence>
<dbReference type="Gene3D" id="1.10.287.660">
    <property type="entry name" value="Helix hairpin bin"/>
    <property type="match status" value="1"/>
</dbReference>
<name>A0ABD3NGV6_9STRA</name>
<dbReference type="AlphaFoldDB" id="A0ABD3NGV6"/>